<protein>
    <submittedName>
        <fullName evidence="1">Uncharacterized protein</fullName>
    </submittedName>
</protein>
<dbReference type="AlphaFoldDB" id="A0A7Z0WXU2"/>
<dbReference type="EMBL" id="LKPO01000019">
    <property type="protein sequence ID" value="OLF91227.1"/>
    <property type="molecule type" value="Genomic_DNA"/>
</dbReference>
<evidence type="ECO:0000313" key="1">
    <source>
        <dbReference type="EMBL" id="OLF91227.1"/>
    </source>
</evidence>
<dbReference type="Proteomes" id="UP000429980">
    <property type="component" value="Unassembled WGS sequence"/>
</dbReference>
<proteinExistence type="predicted"/>
<keyword evidence="4" id="KW-1185">Reference proteome</keyword>
<comment type="caution">
    <text evidence="1">The sequence shown here is derived from an EMBL/GenBank/DDBJ whole genome shotgun (WGS) entry which is preliminary data.</text>
</comment>
<sequence>MQRIAHIVMLIFFRQLTARFLRFIGGLTASHLREPFFMKASKKAWHGQAFYYAESPFTFFARFDL</sequence>
<dbReference type="EMBL" id="NILF01000036">
    <property type="protein sequence ID" value="TWL38599.1"/>
    <property type="molecule type" value="Genomic_DNA"/>
</dbReference>
<evidence type="ECO:0000313" key="2">
    <source>
        <dbReference type="EMBL" id="TWL38599.1"/>
    </source>
</evidence>
<reference evidence="2 4" key="2">
    <citation type="submission" date="2019-06" db="EMBL/GenBank/DDBJ databases">
        <title>Genome sequence analysis of &gt;100 Bacillus licheniformis strains suggests intrinsic resistance to this species.</title>
        <authorList>
            <person name="Wels M."/>
            <person name="Siezen R.J."/>
            <person name="Johansen E."/>
            <person name="Stuer-Lauridsen B."/>
            <person name="Bjerre K."/>
            <person name="Nielsen B.K.K."/>
        </authorList>
    </citation>
    <scope>NUCLEOTIDE SEQUENCE [LARGE SCALE GENOMIC DNA]</scope>
    <source>
        <strain evidence="2 4">BAC-15381</strain>
    </source>
</reference>
<gene>
    <name evidence="1" type="ORF">B4121_2705</name>
    <name evidence="2" type="ORF">CHCC15381_0717</name>
</gene>
<reference evidence="1 3" key="1">
    <citation type="journal article" date="2016" name="Front. Microbiol.">
        <title>High-Level Heat Resistance of Spores of Bacillus amyloliquefaciens and Bacillus licheniformis Results from the Presence of a spoVA Operon in a Tn1546 Transposon.</title>
        <authorList>
            <person name="Berendsen E.M."/>
            <person name="Koning R.A."/>
            <person name="Boekhorst J."/>
            <person name="de Jong A."/>
            <person name="Kuipers O.P."/>
            <person name="Wells-Bennik M.H."/>
        </authorList>
    </citation>
    <scope>NUCLEOTIDE SEQUENCE [LARGE SCALE GENOMIC DNA]</scope>
    <source>
        <strain evidence="1 3">B4121</strain>
    </source>
</reference>
<evidence type="ECO:0000313" key="3">
    <source>
        <dbReference type="Proteomes" id="UP000185604"/>
    </source>
</evidence>
<dbReference type="Proteomes" id="UP000185604">
    <property type="component" value="Unassembled WGS sequence"/>
</dbReference>
<organism evidence="1 3">
    <name type="scientific">Bacillus paralicheniformis</name>
    <dbReference type="NCBI Taxonomy" id="1648923"/>
    <lineage>
        <taxon>Bacteria</taxon>
        <taxon>Bacillati</taxon>
        <taxon>Bacillota</taxon>
        <taxon>Bacilli</taxon>
        <taxon>Bacillales</taxon>
        <taxon>Bacillaceae</taxon>
        <taxon>Bacillus</taxon>
    </lineage>
</organism>
<evidence type="ECO:0000313" key="4">
    <source>
        <dbReference type="Proteomes" id="UP000429980"/>
    </source>
</evidence>
<accession>A0A7Z0WXU2</accession>
<name>A0A7Z0WXU2_9BACI</name>